<dbReference type="PANTHER" id="PTHR11695:SF294">
    <property type="entry name" value="RETICULON-4-INTERACTING PROTEIN 1, MITOCHONDRIAL"/>
    <property type="match status" value="1"/>
</dbReference>
<dbReference type="InterPro" id="IPR002364">
    <property type="entry name" value="Quin_OxRdtase/zeta-crystal_CS"/>
</dbReference>
<dbReference type="InterPro" id="IPR020843">
    <property type="entry name" value="ER"/>
</dbReference>
<dbReference type="SMART" id="SM00829">
    <property type="entry name" value="PKS_ER"/>
    <property type="match status" value="1"/>
</dbReference>
<proteinExistence type="predicted"/>
<keyword evidence="1" id="KW-0560">Oxidoreductase</keyword>
<dbReference type="Gene3D" id="3.90.180.10">
    <property type="entry name" value="Medium-chain alcohol dehydrogenases, catalytic domain"/>
    <property type="match status" value="1"/>
</dbReference>
<evidence type="ECO:0000256" key="1">
    <source>
        <dbReference type="ARBA" id="ARBA00023002"/>
    </source>
</evidence>
<dbReference type="GO" id="GO:0016491">
    <property type="term" value="F:oxidoreductase activity"/>
    <property type="evidence" value="ECO:0007669"/>
    <property type="project" value="UniProtKB-KW"/>
</dbReference>
<dbReference type="Pfam" id="PF13602">
    <property type="entry name" value="ADH_zinc_N_2"/>
    <property type="match status" value="1"/>
</dbReference>
<dbReference type="AlphaFoldDB" id="A0AA49GL20"/>
<dbReference type="PROSITE" id="PS01162">
    <property type="entry name" value="QOR_ZETA_CRYSTAL"/>
    <property type="match status" value="1"/>
</dbReference>
<sequence>MKSIILEEAGNTEKLVYKETPKPEINDNEVLIQAKAISINPVDIKTRSGKALYEKLKENNPLILGWDVSGVVTEVGKNVKNFSEGDEVFGMVNFPGHGKAYAEYVAAPAEHLAKKPENISHEEAAASTLVGLTAWQVLVTNAAVKSGDRVLIHASSGGVGHVAVQIAKHLGAYVIGTSSAKNKDFVLSLGTDEHIDYHEQSFEDAVSDINIVFDAVGGDQAERSLKITKKGGTIISIAGGVKDPVKEKAKELGINAYPMLVASNGNDMQSIADLLAKGELKMHVSKVFAWEEMPQAHAQIESGRTVGKVVIKL</sequence>
<dbReference type="InterPro" id="IPR013154">
    <property type="entry name" value="ADH-like_N"/>
</dbReference>
<reference evidence="3" key="2">
    <citation type="journal article" date="2024" name="Antonie Van Leeuwenhoek">
        <title>Roseihalotalea indica gen. nov., sp. nov., a halophilic Bacteroidetes from mesopelagic Southwest Indian Ocean with higher carbohydrate metabolic potential.</title>
        <authorList>
            <person name="Chen B."/>
            <person name="Zhang M."/>
            <person name="Lin D."/>
            <person name="Ye J."/>
            <person name="Tang K."/>
        </authorList>
    </citation>
    <scope>NUCLEOTIDE SEQUENCE</scope>
    <source>
        <strain evidence="3">TK19036</strain>
    </source>
</reference>
<dbReference type="PANTHER" id="PTHR11695">
    <property type="entry name" value="ALCOHOL DEHYDROGENASE RELATED"/>
    <property type="match status" value="1"/>
</dbReference>
<dbReference type="SUPFAM" id="SSF51735">
    <property type="entry name" value="NAD(P)-binding Rossmann-fold domains"/>
    <property type="match status" value="1"/>
</dbReference>
<evidence type="ECO:0000259" key="2">
    <source>
        <dbReference type="SMART" id="SM00829"/>
    </source>
</evidence>
<dbReference type="EMBL" id="CP120682">
    <property type="protein sequence ID" value="WKN35721.1"/>
    <property type="molecule type" value="Genomic_DNA"/>
</dbReference>
<dbReference type="InterPro" id="IPR011032">
    <property type="entry name" value="GroES-like_sf"/>
</dbReference>
<accession>A0AA49GL20</accession>
<gene>
    <name evidence="3" type="ORF">K4G66_25465</name>
</gene>
<dbReference type="InterPro" id="IPR036291">
    <property type="entry name" value="NAD(P)-bd_dom_sf"/>
</dbReference>
<dbReference type="CDD" id="cd05289">
    <property type="entry name" value="MDR_like_2"/>
    <property type="match status" value="1"/>
</dbReference>
<organism evidence="3">
    <name type="scientific">Roseihalotalea indica</name>
    <dbReference type="NCBI Taxonomy" id="2867963"/>
    <lineage>
        <taxon>Bacteria</taxon>
        <taxon>Pseudomonadati</taxon>
        <taxon>Bacteroidota</taxon>
        <taxon>Cytophagia</taxon>
        <taxon>Cytophagales</taxon>
        <taxon>Catalimonadaceae</taxon>
        <taxon>Roseihalotalea</taxon>
    </lineage>
</organism>
<reference evidence="3" key="1">
    <citation type="journal article" date="2023" name="Comput. Struct. Biotechnol. J.">
        <title>Discovery of a novel marine Bacteroidetes with a rich repertoire of carbohydrate-active enzymes.</title>
        <authorList>
            <person name="Chen B."/>
            <person name="Liu G."/>
            <person name="Chen Q."/>
            <person name="Wang H."/>
            <person name="Liu L."/>
            <person name="Tang K."/>
        </authorList>
    </citation>
    <scope>NUCLEOTIDE SEQUENCE</scope>
    <source>
        <strain evidence="3">TK19036</strain>
    </source>
</reference>
<feature type="domain" description="Enoyl reductase (ER)" evidence="2">
    <location>
        <begin position="10"/>
        <end position="311"/>
    </location>
</feature>
<dbReference type="GO" id="GO:0008270">
    <property type="term" value="F:zinc ion binding"/>
    <property type="evidence" value="ECO:0007669"/>
    <property type="project" value="InterPro"/>
</dbReference>
<dbReference type="InterPro" id="IPR050700">
    <property type="entry name" value="YIM1/Zinc_Alcohol_DH_Fams"/>
</dbReference>
<evidence type="ECO:0000313" key="3">
    <source>
        <dbReference type="EMBL" id="WKN35721.1"/>
    </source>
</evidence>
<dbReference type="Pfam" id="PF08240">
    <property type="entry name" value="ADH_N"/>
    <property type="match status" value="1"/>
</dbReference>
<protein>
    <submittedName>
        <fullName evidence="3">NADP-dependent oxidoreductase</fullName>
    </submittedName>
</protein>
<name>A0AA49GL20_9BACT</name>
<dbReference type="SUPFAM" id="SSF50129">
    <property type="entry name" value="GroES-like"/>
    <property type="match status" value="1"/>
</dbReference>
<dbReference type="Gene3D" id="3.40.50.720">
    <property type="entry name" value="NAD(P)-binding Rossmann-like Domain"/>
    <property type="match status" value="1"/>
</dbReference>